<accession>A0AAX0UCR3</accession>
<organism evidence="2 3">
    <name type="scientific">Burkholderia pseudomallei</name>
    <name type="common">Pseudomonas pseudomallei</name>
    <dbReference type="NCBI Taxonomy" id="28450"/>
    <lineage>
        <taxon>Bacteria</taxon>
        <taxon>Pseudomonadati</taxon>
        <taxon>Pseudomonadota</taxon>
        <taxon>Betaproteobacteria</taxon>
        <taxon>Burkholderiales</taxon>
        <taxon>Burkholderiaceae</taxon>
        <taxon>Burkholderia</taxon>
        <taxon>pseudomallei group</taxon>
    </lineage>
</organism>
<name>A0AAX0UCR3_BURPE</name>
<dbReference type="EMBL" id="PHRB01000007">
    <property type="protein sequence ID" value="PJO66566.1"/>
    <property type="molecule type" value="Genomic_DNA"/>
</dbReference>
<feature type="region of interest" description="Disordered" evidence="1">
    <location>
        <begin position="32"/>
        <end position="93"/>
    </location>
</feature>
<sequence length="93" mass="10748">MRGSRAMHAVQLTRRRTLSILTALDFSRPACNIAHQSNHPRRRRSNGSSNPERANERIRSFASHCGIDDADDESPCRHARPDRRNRIEILRFT</sequence>
<proteinExistence type="predicted"/>
<dbReference type="AlphaFoldDB" id="A0AAX0UCR3"/>
<protein>
    <submittedName>
        <fullName evidence="2">Uncharacterized protein</fullName>
    </submittedName>
</protein>
<reference evidence="2 3" key="1">
    <citation type="submission" date="2017-11" db="EMBL/GenBank/DDBJ databases">
        <title>Molecular characterization of Burkholderia pseudomallei and closely related isolates from Vietnam.</title>
        <authorList>
            <person name="Ustinov D.V."/>
            <person name="Antonov A.S."/>
            <person name="Avdusheva E.F."/>
            <person name="Shpak I.M."/>
            <person name="Zakharova I.B."/>
            <person name="Thi L.A."/>
            <person name="Teteryatnikova N."/>
            <person name="Lopasteyskaya Y.A."/>
            <person name="Kuzyutina J.A."/>
            <person name="Ngo T.N."/>
            <person name="Victorov D.V."/>
        </authorList>
    </citation>
    <scope>NUCLEOTIDE SEQUENCE [LARGE SCALE GENOMIC DNA]</scope>
    <source>
        <strain evidence="2 3">V1512</strain>
    </source>
</reference>
<evidence type="ECO:0000313" key="2">
    <source>
        <dbReference type="EMBL" id="PJO66566.1"/>
    </source>
</evidence>
<dbReference type="Proteomes" id="UP000231878">
    <property type="component" value="Unassembled WGS sequence"/>
</dbReference>
<evidence type="ECO:0000256" key="1">
    <source>
        <dbReference type="SAM" id="MobiDB-lite"/>
    </source>
</evidence>
<feature type="compositionally biased region" description="Basic and acidic residues" evidence="1">
    <location>
        <begin position="82"/>
        <end position="93"/>
    </location>
</feature>
<evidence type="ECO:0000313" key="3">
    <source>
        <dbReference type="Proteomes" id="UP000231878"/>
    </source>
</evidence>
<comment type="caution">
    <text evidence="2">The sequence shown here is derived from an EMBL/GenBank/DDBJ whole genome shotgun (WGS) entry which is preliminary data.</text>
</comment>
<gene>
    <name evidence="2" type="ORF">CWD88_10155</name>
</gene>